<protein>
    <submittedName>
        <fullName evidence="2">Uncharacterized protein</fullName>
    </submittedName>
</protein>
<proteinExistence type="predicted"/>
<feature type="compositionally biased region" description="Basic and acidic residues" evidence="1">
    <location>
        <begin position="22"/>
        <end position="46"/>
    </location>
</feature>
<feature type="region of interest" description="Disordered" evidence="1">
    <location>
        <begin position="1"/>
        <end position="73"/>
    </location>
</feature>
<keyword evidence="3" id="KW-1185">Reference proteome</keyword>
<comment type="caution">
    <text evidence="2">The sequence shown here is derived from an EMBL/GenBank/DDBJ whole genome shotgun (WGS) entry which is preliminary data.</text>
</comment>
<dbReference type="Proteomes" id="UP000729402">
    <property type="component" value="Unassembled WGS sequence"/>
</dbReference>
<gene>
    <name evidence="2" type="ORF">GUJ93_ZPchr0004g38574</name>
</gene>
<reference evidence="2" key="2">
    <citation type="submission" date="2021-02" db="EMBL/GenBank/DDBJ databases">
        <authorList>
            <person name="Kimball J.A."/>
            <person name="Haas M.W."/>
            <person name="Macchietto M."/>
            <person name="Kono T."/>
            <person name="Duquette J."/>
            <person name="Shao M."/>
        </authorList>
    </citation>
    <scope>NUCLEOTIDE SEQUENCE</scope>
    <source>
        <tissue evidence="2">Fresh leaf tissue</tissue>
    </source>
</reference>
<evidence type="ECO:0000256" key="1">
    <source>
        <dbReference type="SAM" id="MobiDB-lite"/>
    </source>
</evidence>
<dbReference type="AlphaFoldDB" id="A0A8J5VZB0"/>
<evidence type="ECO:0000313" key="3">
    <source>
        <dbReference type="Proteomes" id="UP000729402"/>
    </source>
</evidence>
<sequence>MEATEAAKNQQKAYEATVPSPQDKKEPVEETDAHETGTDETGKTNLHENINQMNNGTSQEEALDQSGKQVSGV</sequence>
<reference evidence="2" key="1">
    <citation type="journal article" date="2021" name="bioRxiv">
        <title>Whole Genome Assembly and Annotation of Northern Wild Rice, Zizania palustris L., Supports a Whole Genome Duplication in the Zizania Genus.</title>
        <authorList>
            <person name="Haas M."/>
            <person name="Kono T."/>
            <person name="Macchietto M."/>
            <person name="Millas R."/>
            <person name="McGilp L."/>
            <person name="Shao M."/>
            <person name="Duquette J."/>
            <person name="Hirsch C.N."/>
            <person name="Kimball J."/>
        </authorList>
    </citation>
    <scope>NUCLEOTIDE SEQUENCE</scope>
    <source>
        <tissue evidence="2">Fresh leaf tissue</tissue>
    </source>
</reference>
<name>A0A8J5VZB0_ZIZPA</name>
<organism evidence="2 3">
    <name type="scientific">Zizania palustris</name>
    <name type="common">Northern wild rice</name>
    <dbReference type="NCBI Taxonomy" id="103762"/>
    <lineage>
        <taxon>Eukaryota</taxon>
        <taxon>Viridiplantae</taxon>
        <taxon>Streptophyta</taxon>
        <taxon>Embryophyta</taxon>
        <taxon>Tracheophyta</taxon>
        <taxon>Spermatophyta</taxon>
        <taxon>Magnoliopsida</taxon>
        <taxon>Liliopsida</taxon>
        <taxon>Poales</taxon>
        <taxon>Poaceae</taxon>
        <taxon>BOP clade</taxon>
        <taxon>Oryzoideae</taxon>
        <taxon>Oryzeae</taxon>
        <taxon>Zizaniinae</taxon>
        <taxon>Zizania</taxon>
    </lineage>
</organism>
<evidence type="ECO:0000313" key="2">
    <source>
        <dbReference type="EMBL" id="KAG8065929.1"/>
    </source>
</evidence>
<feature type="compositionally biased region" description="Polar residues" evidence="1">
    <location>
        <begin position="47"/>
        <end position="73"/>
    </location>
</feature>
<accession>A0A8J5VZB0</accession>
<dbReference type="EMBL" id="JAAALK010000285">
    <property type="protein sequence ID" value="KAG8065929.1"/>
    <property type="molecule type" value="Genomic_DNA"/>
</dbReference>